<reference evidence="15" key="1">
    <citation type="submission" date="2012-07" db="EMBL/GenBank/DDBJ databases">
        <title>Genome of the Chinese tree shrew, a rising model animal genetically related to primates.</title>
        <authorList>
            <person name="Zhang G."/>
            <person name="Fan Y."/>
            <person name="Yao Y."/>
            <person name="Huang Z."/>
        </authorList>
    </citation>
    <scope>NUCLEOTIDE SEQUENCE [LARGE SCALE GENOMIC DNA]</scope>
</reference>
<keyword evidence="10 11" id="KW-0497">Mitogen</keyword>
<dbReference type="GO" id="GO:0005829">
    <property type="term" value="C:cytosol"/>
    <property type="evidence" value="ECO:0007669"/>
    <property type="project" value="UniProtKB-SubCell"/>
</dbReference>
<keyword evidence="8 11" id="KW-0395">Inflammatory response</keyword>
<dbReference type="AlphaFoldDB" id="L9JLW9"/>
<dbReference type="KEGG" id="tup:102475138"/>
<evidence type="ECO:0000256" key="5">
    <source>
        <dbReference type="ARBA" id="ARBA00022514"/>
    </source>
</evidence>
<keyword evidence="9 12" id="KW-0458">Lysosome</keyword>
<dbReference type="CTD" id="3553"/>
<evidence type="ECO:0000256" key="11">
    <source>
        <dbReference type="RuleBase" id="RU003753"/>
    </source>
</evidence>
<comment type="subcellular location">
    <subcellularLocation>
        <location evidence="12">Cytoplasm</location>
        <location evidence="12">Cytosol</location>
    </subcellularLocation>
    <subcellularLocation>
        <location evidence="12">Secreted</location>
    </subcellularLocation>
    <subcellularLocation>
        <location evidence="1 12">Lysosome</location>
    </subcellularLocation>
    <subcellularLocation>
        <location evidence="2 12">Secreted</location>
        <location evidence="2 12">Extracellular exosome</location>
    </subcellularLocation>
    <text evidence="12">The precursor is cytosolic. In response to inflammasome-activating signals, such as ATP for NLRP3 inflammasome or bacterial flagellin for NLRC4 inflammasome, cleaved and secreted. Mature form is secreted and released in the extracellular milieu by passing through the gasdermin-D (GSDMD) pore. In contrast, the precursor form is not released, due to the presence of an acidic region that is proteolytically removed by CASP1 during maturation. The secretion is dependent on protein unfolding and facilitated by the cargo receptor TMED10.</text>
</comment>
<keyword evidence="7 11" id="KW-0666">Pyrogen</keyword>
<dbReference type="PRINTS" id="PR00264">
    <property type="entry name" value="INTERLEUKIN1"/>
</dbReference>
<dbReference type="GO" id="GO:0051781">
    <property type="term" value="P:positive regulation of cell division"/>
    <property type="evidence" value="ECO:0007669"/>
    <property type="project" value="UniProtKB-KW"/>
</dbReference>
<dbReference type="SMART" id="SM00125">
    <property type="entry name" value="IL1"/>
    <property type="match status" value="1"/>
</dbReference>
<keyword evidence="4 12" id="KW-0963">Cytoplasm</keyword>
<dbReference type="GO" id="GO:0001660">
    <property type="term" value="P:fever generation"/>
    <property type="evidence" value="ECO:0007669"/>
    <property type="project" value="UniProtKB-UniRule"/>
</dbReference>
<comment type="similarity">
    <text evidence="3 11">Belongs to the IL-1 family.</text>
</comment>
<dbReference type="GO" id="GO:1903530">
    <property type="term" value="P:regulation of secretion by cell"/>
    <property type="evidence" value="ECO:0007669"/>
    <property type="project" value="UniProtKB-ARBA"/>
</dbReference>
<evidence type="ECO:0000256" key="9">
    <source>
        <dbReference type="ARBA" id="ARBA00023228"/>
    </source>
</evidence>
<evidence type="ECO:0000256" key="12">
    <source>
        <dbReference type="RuleBase" id="RU364119"/>
    </source>
</evidence>
<dbReference type="InterPro" id="IPR003502">
    <property type="entry name" value="IL-1_propep"/>
</dbReference>
<dbReference type="GO" id="GO:0019221">
    <property type="term" value="P:cytokine-mediated signaling pathway"/>
    <property type="evidence" value="ECO:0007669"/>
    <property type="project" value="TreeGrafter"/>
</dbReference>
<dbReference type="PRINTS" id="PR01357">
    <property type="entry name" value="INTRLEUKN1AB"/>
</dbReference>
<dbReference type="SUPFAM" id="SSF50353">
    <property type="entry name" value="Cytokine"/>
    <property type="match status" value="1"/>
</dbReference>
<evidence type="ECO:0000256" key="7">
    <source>
        <dbReference type="ARBA" id="ARBA00022620"/>
    </source>
</evidence>
<dbReference type="OrthoDB" id="9449069at2759"/>
<organism evidence="14 15">
    <name type="scientific">Tupaia chinensis</name>
    <name type="common">Chinese tree shrew</name>
    <name type="synonym">Tupaia belangeri chinensis</name>
    <dbReference type="NCBI Taxonomy" id="246437"/>
    <lineage>
        <taxon>Eukaryota</taxon>
        <taxon>Metazoa</taxon>
        <taxon>Chordata</taxon>
        <taxon>Craniata</taxon>
        <taxon>Vertebrata</taxon>
        <taxon>Euteleostomi</taxon>
        <taxon>Mammalia</taxon>
        <taxon>Eutheria</taxon>
        <taxon>Euarchontoglires</taxon>
        <taxon>Scandentia</taxon>
        <taxon>Tupaiidae</taxon>
        <taxon>Tupaia</taxon>
    </lineage>
</organism>
<dbReference type="InterPro" id="IPR000975">
    <property type="entry name" value="IL-1_fam"/>
</dbReference>
<dbReference type="GO" id="GO:0005615">
    <property type="term" value="C:extracellular space"/>
    <property type="evidence" value="ECO:0007669"/>
    <property type="project" value="UniProtKB-KW"/>
</dbReference>
<keyword evidence="15" id="KW-1185">Reference proteome</keyword>
<comment type="function">
    <text evidence="12">Potent pro-inflammatory cytokine. Initially discovered as the major endogenous pyrogen, induces prostaglandin synthesis, neutrophil influx and activation, T-cell activation and cytokine production, B-cell activation and antibody production, and fibroblast proliferation and collagen production. Promotes Th17 differentiation of T-cells. Synergizes with IL12/interleukin-12 to induce IFNG synthesis from T-helper 1 (Th1) cells. Plays a role in angiogenesis by inducing VEGF production synergistically with TNF and IL6. Involved in transduction of inflammation downstream of pyroptosis: its mature form is specifically released in the extracellular milieu by passing through the gasdermin-D (GSDMD) pore.</text>
</comment>
<dbReference type="GO" id="GO:0005149">
    <property type="term" value="F:interleukin-1 receptor binding"/>
    <property type="evidence" value="ECO:0007669"/>
    <property type="project" value="UniProtKB-UniRule"/>
</dbReference>
<evidence type="ECO:0000259" key="13">
    <source>
        <dbReference type="Pfam" id="PF02394"/>
    </source>
</evidence>
<dbReference type="GO" id="GO:0005125">
    <property type="term" value="F:cytokine activity"/>
    <property type="evidence" value="ECO:0007669"/>
    <property type="project" value="UniProtKB-UniRule"/>
</dbReference>
<dbReference type="GO" id="GO:0006955">
    <property type="term" value="P:immune response"/>
    <property type="evidence" value="ECO:0007669"/>
    <property type="project" value="InterPro"/>
</dbReference>
<dbReference type="FunFam" id="2.80.10.50:FF:000027">
    <property type="entry name" value="Interleukin-1 beta"/>
    <property type="match status" value="1"/>
</dbReference>
<reference evidence="15" key="2">
    <citation type="journal article" date="2013" name="Nat. Commun.">
        <title>Genome of the Chinese tree shrew.</title>
        <authorList>
            <person name="Fan Y."/>
            <person name="Huang Z.Y."/>
            <person name="Cao C.C."/>
            <person name="Chen C.S."/>
            <person name="Chen Y.X."/>
            <person name="Fan D.D."/>
            <person name="He J."/>
            <person name="Hou H.L."/>
            <person name="Hu L."/>
            <person name="Hu X.T."/>
            <person name="Jiang X.T."/>
            <person name="Lai R."/>
            <person name="Lang Y.S."/>
            <person name="Liang B."/>
            <person name="Liao S.G."/>
            <person name="Mu D."/>
            <person name="Ma Y.Y."/>
            <person name="Niu Y.Y."/>
            <person name="Sun X.Q."/>
            <person name="Xia J.Q."/>
            <person name="Xiao J."/>
            <person name="Xiong Z.Q."/>
            <person name="Xu L."/>
            <person name="Yang L."/>
            <person name="Zhang Y."/>
            <person name="Zhao W."/>
            <person name="Zhao X.D."/>
            <person name="Zheng Y.T."/>
            <person name="Zhou J.M."/>
            <person name="Zhu Y.B."/>
            <person name="Zhang G.J."/>
            <person name="Wang J."/>
            <person name="Yao Y.G."/>
        </authorList>
    </citation>
    <scope>NUCLEOTIDE SEQUENCE [LARGE SCALE GENOMIC DNA]</scope>
</reference>
<comment type="subunit">
    <text evidence="12">Monomer. Interacts with MEFV.</text>
</comment>
<dbReference type="RefSeq" id="XP_006156719.1">
    <property type="nucleotide sequence ID" value="XM_006156657.3"/>
</dbReference>
<accession>L9JLW9</accession>
<evidence type="ECO:0000256" key="8">
    <source>
        <dbReference type="ARBA" id="ARBA00023198"/>
    </source>
</evidence>
<feature type="domain" description="Interleukin-1 propeptide" evidence="13">
    <location>
        <begin position="1"/>
        <end position="103"/>
    </location>
</feature>
<evidence type="ECO:0000256" key="4">
    <source>
        <dbReference type="ARBA" id="ARBA00022490"/>
    </source>
</evidence>
<dbReference type="STRING" id="246437.L9JLW9"/>
<keyword evidence="5 11" id="KW-0202">Cytokine</keyword>
<evidence type="ECO:0000256" key="10">
    <source>
        <dbReference type="ARBA" id="ARBA00023246"/>
    </source>
</evidence>
<dbReference type="eggNOG" id="ENOG502S3E9">
    <property type="taxonomic scope" value="Eukaryota"/>
</dbReference>
<keyword evidence="6 11" id="KW-0964">Secreted</keyword>
<dbReference type="InterPro" id="IPR008996">
    <property type="entry name" value="IL1/FGF"/>
</dbReference>
<proteinExistence type="inferred from homology"/>
<dbReference type="InParanoid" id="L9JLW9"/>
<dbReference type="Proteomes" id="UP000011518">
    <property type="component" value="Unassembled WGS sequence"/>
</dbReference>
<dbReference type="GO" id="GO:0033092">
    <property type="term" value="P:positive regulation of immature T cell proliferation in thymus"/>
    <property type="evidence" value="ECO:0007669"/>
    <property type="project" value="TreeGrafter"/>
</dbReference>
<evidence type="ECO:0000313" key="14">
    <source>
        <dbReference type="EMBL" id="ELW51475.1"/>
    </source>
</evidence>
<name>L9JLW9_TUPCH</name>
<evidence type="ECO:0000256" key="2">
    <source>
        <dbReference type="ARBA" id="ARBA00004550"/>
    </source>
</evidence>
<dbReference type="PANTHER" id="PTHR10078">
    <property type="entry name" value="INTERLEUKIN-1 FAMILY MEMBER"/>
    <property type="match status" value="1"/>
</dbReference>
<evidence type="ECO:0000256" key="1">
    <source>
        <dbReference type="ARBA" id="ARBA00004371"/>
    </source>
</evidence>
<dbReference type="CDD" id="cd23296">
    <property type="entry name" value="beta-trefoil_IL1B"/>
    <property type="match status" value="1"/>
</dbReference>
<gene>
    <name evidence="12" type="primary">IL1B</name>
    <name evidence="14" type="ORF">TREES_T100021655</name>
</gene>
<evidence type="ECO:0000256" key="6">
    <source>
        <dbReference type="ARBA" id="ARBA00022525"/>
    </source>
</evidence>
<dbReference type="GO" id="GO:0001819">
    <property type="term" value="P:positive regulation of cytokine production"/>
    <property type="evidence" value="ECO:0007669"/>
    <property type="project" value="UniProtKB-ARBA"/>
</dbReference>
<dbReference type="PROSITE" id="PS00253">
    <property type="entry name" value="INTERLEUKIN_1"/>
    <property type="match status" value="1"/>
</dbReference>
<dbReference type="Gene3D" id="2.80.10.50">
    <property type="match status" value="1"/>
</dbReference>
<dbReference type="GO" id="GO:0005764">
    <property type="term" value="C:lysosome"/>
    <property type="evidence" value="ECO:0007669"/>
    <property type="project" value="UniProtKB-SubCell"/>
</dbReference>
<dbReference type="GeneID" id="102475138"/>
<evidence type="ECO:0000313" key="15">
    <source>
        <dbReference type="Proteomes" id="UP000011518"/>
    </source>
</evidence>
<dbReference type="FunCoup" id="L9JLW9">
    <property type="interactions" value="733"/>
</dbReference>
<dbReference type="Pfam" id="PF02394">
    <property type="entry name" value="IL1_propep"/>
    <property type="match status" value="1"/>
</dbReference>
<dbReference type="PRINTS" id="PR01359">
    <property type="entry name" value="INTRLEUKIN1B"/>
</dbReference>
<dbReference type="EMBL" id="KB320971">
    <property type="protein sequence ID" value="ELW51475.1"/>
    <property type="molecule type" value="Genomic_DNA"/>
</dbReference>
<protein>
    <recommendedName>
        <fullName evidence="11 12">Multifunctional fusion protein</fullName>
    </recommendedName>
    <domain>
        <recommendedName>
            <fullName evidence="11">Interleukin-1</fullName>
        </recommendedName>
    </domain>
    <domain>
        <recommendedName>
            <fullName evidence="12">Interleukin-1 beta</fullName>
        </recommendedName>
    </domain>
</protein>
<sequence length="266" mass="30500">MAVVPELANEMMDYYSAEEDYLLFEADGPKQTKSFYQDVDFCSPDKGIQLQISHQSYDKSFKKFVSVIVAVEKLKKTLVPCPQDFQDIDLSILFSLIFDEKPISSGEWDDLLECDAHVKSINCKLEDSEEKSLVLSDPQVLKAIHLQKHNQHQEVVITMSIVQGDENSEKTPVVLSLKGKNLYLSCIMQDNKPTLQLEKLDPKHYPRKKMEKRFVFNRTEIGTKLEFESALFPTWYISTTRAENMPVYLGKNDGSQDLTDFTKLPA</sequence>
<evidence type="ECO:0000256" key="3">
    <source>
        <dbReference type="ARBA" id="ARBA00010448"/>
    </source>
</evidence>
<dbReference type="GO" id="GO:0071222">
    <property type="term" value="P:cellular response to lipopolysaccharide"/>
    <property type="evidence" value="ECO:0007669"/>
    <property type="project" value="TreeGrafter"/>
</dbReference>
<comment type="miscellaneous">
    <text evidence="12">IL1B production occurs in 2 steps, each being controlled by different stimuli. First, inflammatory signals, such as LPS, stimulate the synthesis and promote the accumulation of cytosolic stores of pro-IL1B (priming). Then additional signals are required for inflammasome assembly, leading to CASP1 activation, pro-IL1B processing and eventually secretion of the active cytokine. IL1B processing and secretion are temporarily associated.</text>
</comment>
<dbReference type="Pfam" id="PF00340">
    <property type="entry name" value="IL1"/>
    <property type="match status" value="1"/>
</dbReference>
<dbReference type="PANTHER" id="PTHR10078:SF30">
    <property type="entry name" value="INTERLEUKIN-1 BETA"/>
    <property type="match status" value="1"/>
</dbReference>
<dbReference type="InterPro" id="IPR020877">
    <property type="entry name" value="IL-1_CS"/>
</dbReference>